<dbReference type="GO" id="GO:0003746">
    <property type="term" value="F:translation elongation factor activity"/>
    <property type="evidence" value="ECO:0007669"/>
    <property type="project" value="UniProtKB-KW"/>
</dbReference>
<reference evidence="1 2" key="1">
    <citation type="submission" date="2018-12" db="EMBL/GenBank/DDBJ databases">
        <title>Complete genome of Nonlabens sp. MJ115.</title>
        <authorList>
            <person name="Choi H.S."/>
            <person name="Jung J."/>
        </authorList>
    </citation>
    <scope>NUCLEOTIDE SEQUENCE [LARGE SCALE GENOMIC DNA]</scope>
    <source>
        <strain evidence="1 2">MJ115</strain>
    </source>
</reference>
<organism evidence="1 2">
    <name type="scientific">Nonlabens ponticola</name>
    <dbReference type="NCBI Taxonomy" id="2496866"/>
    <lineage>
        <taxon>Bacteria</taxon>
        <taxon>Pseudomonadati</taxon>
        <taxon>Bacteroidota</taxon>
        <taxon>Flavobacteriia</taxon>
        <taxon>Flavobacteriales</taxon>
        <taxon>Flavobacteriaceae</taxon>
        <taxon>Nonlabens</taxon>
    </lineage>
</organism>
<dbReference type="AlphaFoldDB" id="A0A3S9MY29"/>
<gene>
    <name evidence="1" type="ORF">EJ995_08000</name>
</gene>
<proteinExistence type="predicted"/>
<dbReference type="EMBL" id="CP034549">
    <property type="protein sequence ID" value="AZQ44176.1"/>
    <property type="molecule type" value="Genomic_DNA"/>
</dbReference>
<sequence length="151" mass="17387">MKDLKKIAVAALKKEIQERTAVYKEKMENINETLESGDVKHGYDNDDSHGELLGDLERYAQLREEHEDMLIKWGNIDFHGGKQDVQQGAIVRTENNVFLVSIPMGELTMMEGHDKVYAISTEAPLYKAMDGLKEGDEFKFNDKEYKIKEIY</sequence>
<dbReference type="OrthoDB" id="667380at2"/>
<keyword evidence="1" id="KW-0648">Protein biosynthesis</keyword>
<name>A0A3S9MY29_9FLAO</name>
<dbReference type="RefSeq" id="WP_126447355.1">
    <property type="nucleotide sequence ID" value="NZ_CP034549.1"/>
</dbReference>
<keyword evidence="1" id="KW-0251">Elongation factor</keyword>
<evidence type="ECO:0000313" key="1">
    <source>
        <dbReference type="EMBL" id="AZQ44176.1"/>
    </source>
</evidence>
<accession>A0A3S9MY29</accession>
<dbReference type="KEGG" id="noj:EJ995_08000"/>
<evidence type="ECO:0000313" key="2">
    <source>
        <dbReference type="Proteomes" id="UP000279600"/>
    </source>
</evidence>
<protein>
    <submittedName>
        <fullName evidence="1">Transcription elongation factor</fullName>
    </submittedName>
</protein>
<keyword evidence="2" id="KW-1185">Reference proteome</keyword>
<dbReference type="Proteomes" id="UP000279600">
    <property type="component" value="Chromosome"/>
</dbReference>